<keyword evidence="2" id="KW-1185">Reference proteome</keyword>
<name>K6UIK8_PLACD</name>
<evidence type="ECO:0008006" key="3">
    <source>
        <dbReference type="Google" id="ProtNLM"/>
    </source>
</evidence>
<proteinExistence type="predicted"/>
<accession>K6UIK8</accession>
<dbReference type="GeneID" id="14691469"/>
<evidence type="ECO:0000313" key="2">
    <source>
        <dbReference type="Proteomes" id="UP000006319"/>
    </source>
</evidence>
<dbReference type="AlphaFoldDB" id="K6UIK8"/>
<reference evidence="1 2" key="1">
    <citation type="journal article" date="2012" name="Nat. Genet.">
        <title>Plasmodium cynomolgi genome sequences provide insight into Plasmodium vivax and the monkey malaria clade.</title>
        <authorList>
            <person name="Tachibana S."/>
            <person name="Sullivan S.A."/>
            <person name="Kawai S."/>
            <person name="Nakamura S."/>
            <person name="Kim H.R."/>
            <person name="Goto N."/>
            <person name="Arisue N."/>
            <person name="Palacpac N.M.Q."/>
            <person name="Honma H."/>
            <person name="Yagi M."/>
            <person name="Tougan T."/>
            <person name="Katakai Y."/>
            <person name="Kaneko O."/>
            <person name="Mita T."/>
            <person name="Kita K."/>
            <person name="Yasutomi Y."/>
            <person name="Sutton P.L."/>
            <person name="Shakhbatyan R."/>
            <person name="Horii T."/>
            <person name="Yasunaga T."/>
            <person name="Barnwell J.W."/>
            <person name="Escalante A.A."/>
            <person name="Carlton J.M."/>
            <person name="Tanabe K."/>
        </authorList>
    </citation>
    <scope>NUCLEOTIDE SEQUENCE [LARGE SCALE GENOMIC DNA]</scope>
    <source>
        <strain evidence="1 2">B</strain>
    </source>
</reference>
<protein>
    <recommendedName>
        <fullName evidence="3">CYIR protein</fullName>
    </recommendedName>
</protein>
<dbReference type="EMBL" id="DF157097">
    <property type="protein sequence ID" value="GAB65083.1"/>
    <property type="molecule type" value="Genomic_DNA"/>
</dbReference>
<dbReference type="PhylomeDB" id="K6UIK8"/>
<evidence type="ECO:0000313" key="1">
    <source>
        <dbReference type="EMBL" id="GAB65083.1"/>
    </source>
</evidence>
<dbReference type="VEuPathDB" id="PlasmoDB:PCYB_051010"/>
<dbReference type="KEGG" id="pcy:PCYB_051010"/>
<sequence length="126" mass="14516">MGHVTVSFYAPKTDLTDTICLEKYLNILGDAKNKIKELFPELSTNLSEECAAFKKYLEGEKGKLKECYQKTLLPFFLDNDVDLKNTIQKCTNNFQNARNSVDQDKPKGERKKIVVQELQHQKSKQN</sequence>
<dbReference type="RefSeq" id="XP_004221030.1">
    <property type="nucleotide sequence ID" value="XM_004220982.1"/>
</dbReference>
<organism evidence="1 2">
    <name type="scientific">Plasmodium cynomolgi (strain B)</name>
    <dbReference type="NCBI Taxonomy" id="1120755"/>
    <lineage>
        <taxon>Eukaryota</taxon>
        <taxon>Sar</taxon>
        <taxon>Alveolata</taxon>
        <taxon>Apicomplexa</taxon>
        <taxon>Aconoidasida</taxon>
        <taxon>Haemosporida</taxon>
        <taxon>Plasmodiidae</taxon>
        <taxon>Plasmodium</taxon>
        <taxon>Plasmodium (Plasmodium)</taxon>
    </lineage>
</organism>
<dbReference type="Proteomes" id="UP000006319">
    <property type="component" value="Chromosome 5"/>
</dbReference>
<gene>
    <name evidence="1" type="ORF">PCYB_051010</name>
</gene>